<dbReference type="STRING" id="376489.A5892_06585"/>
<feature type="transmembrane region" description="Helical" evidence="13">
    <location>
        <begin position="213"/>
        <end position="235"/>
    </location>
</feature>
<dbReference type="SUPFAM" id="SSF81324">
    <property type="entry name" value="Voltage-gated potassium channels"/>
    <property type="match status" value="1"/>
</dbReference>
<evidence type="ECO:0000256" key="8">
    <source>
        <dbReference type="ARBA" id="ARBA00022989"/>
    </source>
</evidence>
<keyword evidence="3" id="KW-0633">Potassium transport</keyword>
<dbReference type="KEGG" id="haa:A5892_06585"/>
<accession>A0A172YD33</accession>
<evidence type="ECO:0000256" key="6">
    <source>
        <dbReference type="ARBA" id="ARBA00022882"/>
    </source>
</evidence>
<dbReference type="Gene3D" id="1.10.287.70">
    <property type="match status" value="1"/>
</dbReference>
<evidence type="ECO:0000256" key="13">
    <source>
        <dbReference type="SAM" id="Phobius"/>
    </source>
</evidence>
<feature type="transmembrane region" description="Helical" evidence="13">
    <location>
        <begin position="28"/>
        <end position="46"/>
    </location>
</feature>
<name>A0A172YD33_9GAMM</name>
<dbReference type="InterPro" id="IPR028325">
    <property type="entry name" value="VG_K_chnl"/>
</dbReference>
<keyword evidence="5" id="KW-0631">Potassium channel</keyword>
<dbReference type="InterPro" id="IPR005821">
    <property type="entry name" value="Ion_trans_dom"/>
</dbReference>
<evidence type="ECO:0000313" key="15">
    <source>
        <dbReference type="EMBL" id="ANF57171.1"/>
    </source>
</evidence>
<dbReference type="PANTHER" id="PTHR11537">
    <property type="entry name" value="VOLTAGE-GATED POTASSIUM CHANNEL"/>
    <property type="match status" value="1"/>
</dbReference>
<evidence type="ECO:0000256" key="1">
    <source>
        <dbReference type="ARBA" id="ARBA00004141"/>
    </source>
</evidence>
<evidence type="ECO:0000256" key="9">
    <source>
        <dbReference type="ARBA" id="ARBA00023065"/>
    </source>
</evidence>
<feature type="domain" description="Ion transport" evidence="14">
    <location>
        <begin position="27"/>
        <end position="234"/>
    </location>
</feature>
<dbReference type="AlphaFoldDB" id="A0A172YD33"/>
<evidence type="ECO:0000259" key="14">
    <source>
        <dbReference type="Pfam" id="PF00520"/>
    </source>
</evidence>
<keyword evidence="9" id="KW-0406">Ion transport</keyword>
<feature type="transmembrane region" description="Helical" evidence="13">
    <location>
        <begin position="58"/>
        <end position="77"/>
    </location>
</feature>
<evidence type="ECO:0000256" key="7">
    <source>
        <dbReference type="ARBA" id="ARBA00022958"/>
    </source>
</evidence>
<evidence type="ECO:0000256" key="4">
    <source>
        <dbReference type="ARBA" id="ARBA00022692"/>
    </source>
</evidence>
<keyword evidence="6" id="KW-0851">Voltage-gated channel</keyword>
<keyword evidence="2" id="KW-0813">Transport</keyword>
<keyword evidence="7" id="KW-0630">Potassium</keyword>
<dbReference type="GO" id="GO:0008076">
    <property type="term" value="C:voltage-gated potassium channel complex"/>
    <property type="evidence" value="ECO:0007669"/>
    <property type="project" value="InterPro"/>
</dbReference>
<evidence type="ECO:0000256" key="12">
    <source>
        <dbReference type="SAM" id="MobiDB-lite"/>
    </source>
</evidence>
<keyword evidence="16" id="KW-1185">Reference proteome</keyword>
<protein>
    <submittedName>
        <fullName evidence="15">Ion transporter</fullName>
    </submittedName>
</protein>
<evidence type="ECO:0000256" key="2">
    <source>
        <dbReference type="ARBA" id="ARBA00022448"/>
    </source>
</evidence>
<evidence type="ECO:0000256" key="3">
    <source>
        <dbReference type="ARBA" id="ARBA00022538"/>
    </source>
</evidence>
<sequence>MKPSSSSSSLRVRLFHIVFESDSRPARAFDIAVISAIVLSVLTIMLDTVASLHERYGVLFFWLEWGFTLLFTFEYLLRIYCLDRPKNYVFSFWGLIDLAALLPSWLSLVLPGGQALLVIRFLRILRIFRVLRLTRFVNEGQLLQGALLRSRHKILLFLFTVLSLVSIFGSIIFLVEPASAGFTSIPRSIYWAVVTLTTVGYGDISPVTPLGQVISSLVMVLGYSILAVPTGVFSAEVMRSIHFERYSDEVCPGCGHEKHEADARFCKLCGTWLDENAPDPRSGGDAAKVPGSNVSAG</sequence>
<evidence type="ECO:0000256" key="11">
    <source>
        <dbReference type="ARBA" id="ARBA00023303"/>
    </source>
</evidence>
<reference evidence="15 16" key="1">
    <citation type="submission" date="2016-04" db="EMBL/GenBank/DDBJ databases">
        <title>Complete Genome Sequence of Halotalea alkalilenta IHB B 13600.</title>
        <authorList>
            <person name="Swarnkar M.K."/>
            <person name="Sharma A."/>
            <person name="Kaushal K."/>
            <person name="Soni R."/>
            <person name="Rana S."/>
            <person name="Singh A.K."/>
            <person name="Gulati A."/>
        </authorList>
    </citation>
    <scope>NUCLEOTIDE SEQUENCE [LARGE SCALE GENOMIC DNA]</scope>
    <source>
        <strain evidence="15 16">IHB B 13600</strain>
    </source>
</reference>
<comment type="subcellular location">
    <subcellularLocation>
        <location evidence="1">Membrane</location>
        <topology evidence="1">Multi-pass membrane protein</topology>
    </subcellularLocation>
</comment>
<gene>
    <name evidence="15" type="ORF">A5892_06585</name>
</gene>
<feature type="transmembrane region" description="Helical" evidence="13">
    <location>
        <begin position="154"/>
        <end position="175"/>
    </location>
</feature>
<dbReference type="Proteomes" id="UP000077875">
    <property type="component" value="Chromosome"/>
</dbReference>
<dbReference type="RefSeq" id="WP_064122125.1">
    <property type="nucleotide sequence ID" value="NZ_CP015243.1"/>
</dbReference>
<keyword evidence="8 13" id="KW-1133">Transmembrane helix</keyword>
<dbReference type="GO" id="GO:0005249">
    <property type="term" value="F:voltage-gated potassium channel activity"/>
    <property type="evidence" value="ECO:0007669"/>
    <property type="project" value="InterPro"/>
</dbReference>
<keyword evidence="10 13" id="KW-0472">Membrane</keyword>
<dbReference type="Pfam" id="PF00520">
    <property type="entry name" value="Ion_trans"/>
    <property type="match status" value="1"/>
</dbReference>
<keyword evidence="11" id="KW-0407">Ion channel</keyword>
<dbReference type="PRINTS" id="PR00169">
    <property type="entry name" value="KCHANNEL"/>
</dbReference>
<dbReference type="EMBL" id="CP015243">
    <property type="protein sequence ID" value="ANF57171.1"/>
    <property type="molecule type" value="Genomic_DNA"/>
</dbReference>
<dbReference type="Gene3D" id="1.20.120.350">
    <property type="entry name" value="Voltage-gated potassium channels. Chain C"/>
    <property type="match status" value="1"/>
</dbReference>
<keyword evidence="4 13" id="KW-0812">Transmembrane</keyword>
<dbReference type="InterPro" id="IPR027359">
    <property type="entry name" value="Volt_channel_dom_sf"/>
</dbReference>
<proteinExistence type="predicted"/>
<evidence type="ECO:0000256" key="10">
    <source>
        <dbReference type="ARBA" id="ARBA00023136"/>
    </source>
</evidence>
<evidence type="ECO:0000256" key="5">
    <source>
        <dbReference type="ARBA" id="ARBA00022826"/>
    </source>
</evidence>
<dbReference type="GO" id="GO:0001508">
    <property type="term" value="P:action potential"/>
    <property type="evidence" value="ECO:0007669"/>
    <property type="project" value="TreeGrafter"/>
</dbReference>
<feature type="region of interest" description="Disordered" evidence="12">
    <location>
        <begin position="278"/>
        <end position="297"/>
    </location>
</feature>
<evidence type="ECO:0000313" key="16">
    <source>
        <dbReference type="Proteomes" id="UP000077875"/>
    </source>
</evidence>
<dbReference type="PANTHER" id="PTHR11537:SF254">
    <property type="entry name" value="POTASSIUM VOLTAGE-GATED CHANNEL PROTEIN SHAB"/>
    <property type="match status" value="1"/>
</dbReference>
<organism evidence="15 16">
    <name type="scientific">Halotalea alkalilenta</name>
    <dbReference type="NCBI Taxonomy" id="376489"/>
    <lineage>
        <taxon>Bacteria</taxon>
        <taxon>Pseudomonadati</taxon>
        <taxon>Pseudomonadota</taxon>
        <taxon>Gammaproteobacteria</taxon>
        <taxon>Oceanospirillales</taxon>
        <taxon>Halomonadaceae</taxon>
        <taxon>Halotalea</taxon>
    </lineage>
</organism>